<evidence type="ECO:0000313" key="9">
    <source>
        <dbReference type="Proteomes" id="UP000027725"/>
    </source>
</evidence>
<evidence type="ECO:0000256" key="5">
    <source>
        <dbReference type="ARBA" id="ARBA00023136"/>
    </source>
</evidence>
<evidence type="ECO:0000256" key="6">
    <source>
        <dbReference type="SAM" id="Phobius"/>
    </source>
</evidence>
<comment type="caution">
    <text evidence="8">The sequence shown here is derived from an EMBL/GenBank/DDBJ whole genome shotgun (WGS) entry which is preliminary data.</text>
</comment>
<accession>A0A074TG27</accession>
<dbReference type="EMBL" id="JHEH01000051">
    <property type="protein sequence ID" value="KEP68008.1"/>
    <property type="molecule type" value="Genomic_DNA"/>
</dbReference>
<dbReference type="SUPFAM" id="SSF103481">
    <property type="entry name" value="Multidrug resistance efflux transporter EmrE"/>
    <property type="match status" value="1"/>
</dbReference>
<feature type="transmembrane region" description="Helical" evidence="6">
    <location>
        <begin position="52"/>
        <end position="73"/>
    </location>
</feature>
<keyword evidence="9" id="KW-1185">Reference proteome</keyword>
<dbReference type="eggNOG" id="COG0697">
    <property type="taxonomic scope" value="Bacteria"/>
</dbReference>
<keyword evidence="3 6" id="KW-0812">Transmembrane</keyword>
<comment type="similarity">
    <text evidence="2">Belongs to the EamA transporter family.</text>
</comment>
<dbReference type="AlphaFoldDB" id="A0A074TG27"/>
<evidence type="ECO:0000256" key="3">
    <source>
        <dbReference type="ARBA" id="ARBA00022692"/>
    </source>
</evidence>
<dbReference type="Pfam" id="PF00892">
    <property type="entry name" value="EamA"/>
    <property type="match status" value="1"/>
</dbReference>
<gene>
    <name evidence="8" type="ORF">DL1_16770</name>
</gene>
<proteinExistence type="inferred from homology"/>
<sequence length="146" mass="14722">MGGVDALSGLGDRGFQSFVGIAEVSLGTLFMAGVVAASGADVTRIELTFSSLGAVIYLGLFSTASANLIYFHLVPRLGATRMAQVNFAIPVGGTMLGVLVLGEAMTPQRLAALAIIVGSVWLGTGAKRATAKADAAPASASARHLS</sequence>
<feature type="transmembrane region" description="Helical" evidence="6">
    <location>
        <begin position="85"/>
        <end position="102"/>
    </location>
</feature>
<dbReference type="InterPro" id="IPR000620">
    <property type="entry name" value="EamA_dom"/>
</dbReference>
<dbReference type="Proteomes" id="UP000027725">
    <property type="component" value="Unassembled WGS sequence"/>
</dbReference>
<keyword evidence="5 6" id="KW-0472">Membrane</keyword>
<dbReference type="InterPro" id="IPR037185">
    <property type="entry name" value="EmrE-like"/>
</dbReference>
<evidence type="ECO:0000256" key="2">
    <source>
        <dbReference type="ARBA" id="ARBA00007362"/>
    </source>
</evidence>
<protein>
    <recommendedName>
        <fullName evidence="7">EamA domain-containing protein</fullName>
    </recommendedName>
</protein>
<dbReference type="InterPro" id="IPR050638">
    <property type="entry name" value="AA-Vitamin_Transporters"/>
</dbReference>
<dbReference type="RefSeq" id="WP_051693707.1">
    <property type="nucleotide sequence ID" value="NZ_FOVB01000012.1"/>
</dbReference>
<comment type="subcellular location">
    <subcellularLocation>
        <location evidence="1">Membrane</location>
        <topology evidence="1">Multi-pass membrane protein</topology>
    </subcellularLocation>
</comment>
<feature type="transmembrane region" description="Helical" evidence="6">
    <location>
        <begin position="18"/>
        <end position="40"/>
    </location>
</feature>
<dbReference type="STRING" id="1185766.SAMN05216224_11234"/>
<name>A0A074TG27_9RHOB</name>
<dbReference type="PANTHER" id="PTHR32322">
    <property type="entry name" value="INNER MEMBRANE TRANSPORTER"/>
    <property type="match status" value="1"/>
</dbReference>
<evidence type="ECO:0000256" key="4">
    <source>
        <dbReference type="ARBA" id="ARBA00022989"/>
    </source>
</evidence>
<evidence type="ECO:0000256" key="1">
    <source>
        <dbReference type="ARBA" id="ARBA00004141"/>
    </source>
</evidence>
<evidence type="ECO:0000313" key="8">
    <source>
        <dbReference type="EMBL" id="KEP68008.1"/>
    </source>
</evidence>
<dbReference type="PANTHER" id="PTHR32322:SF2">
    <property type="entry name" value="EAMA DOMAIN-CONTAINING PROTEIN"/>
    <property type="match status" value="1"/>
</dbReference>
<feature type="domain" description="EamA" evidence="7">
    <location>
        <begin position="24"/>
        <end position="122"/>
    </location>
</feature>
<organism evidence="8 9">
    <name type="scientific">Thioclava dalianensis</name>
    <dbReference type="NCBI Taxonomy" id="1185766"/>
    <lineage>
        <taxon>Bacteria</taxon>
        <taxon>Pseudomonadati</taxon>
        <taxon>Pseudomonadota</taxon>
        <taxon>Alphaproteobacteria</taxon>
        <taxon>Rhodobacterales</taxon>
        <taxon>Paracoccaceae</taxon>
        <taxon>Thioclava</taxon>
    </lineage>
</organism>
<evidence type="ECO:0000259" key="7">
    <source>
        <dbReference type="Pfam" id="PF00892"/>
    </source>
</evidence>
<reference evidence="8 9" key="1">
    <citation type="submission" date="2014-03" db="EMBL/GenBank/DDBJ databases">
        <title>The draft genome sequence of Thioclava dalianensis DLFJ1-1.</title>
        <authorList>
            <person name="Lai Q."/>
            <person name="Shao Z."/>
        </authorList>
    </citation>
    <scope>NUCLEOTIDE SEQUENCE [LARGE SCALE GENOMIC DNA]</scope>
    <source>
        <strain evidence="8 9">DLFJ1-1</strain>
    </source>
</reference>
<dbReference type="GO" id="GO:0016020">
    <property type="term" value="C:membrane"/>
    <property type="evidence" value="ECO:0007669"/>
    <property type="project" value="UniProtKB-SubCell"/>
</dbReference>
<keyword evidence="4 6" id="KW-1133">Transmembrane helix</keyword>